<dbReference type="Gene3D" id="2.180.10.10">
    <property type="entry name" value="RHS repeat-associated core"/>
    <property type="match status" value="1"/>
</dbReference>
<evidence type="ECO:0000256" key="1">
    <source>
        <dbReference type="SAM" id="SignalP"/>
    </source>
</evidence>
<sequence>MKLLHYYFIATVLLICISQSGSAQSKKAKKTIKKEILKPIKKQIEPPVVVGKITDSIFAEVPPMIASPIKNNDLENDIADNVKAAREKKSYDKPFQFWPSIDTVIHEDYQTYLKKKRSALKNYSTGKFSNMNKPVLKSVNELCYVLENNKMDTVRYYGDGWNERKVYDSNGNLTHLYVIFEDEKTKQDSAYLTTEYFYSGAQLKLKLYFWWETGQKEAEEELEYNDEGELWKVYYTSLDKNGDEVIEEGRGFRTLYKYEDHRQIEENYERVEDAMNEFVLSETIYKTLGNGGVLIESKKVEWPQKTPSIITRYKYDAKGNKIFSGDQNSSYTYQYNEQGDVVSSIYKTADPNYGSTTTYSYTYDQNNNWVMREEVVIDKDQETTTEKVFLWKRELSYHD</sequence>
<reference evidence="3" key="1">
    <citation type="journal article" date="2019" name="Int. J. Syst. Evol. Microbiol.">
        <title>The Global Catalogue of Microorganisms (GCM) 10K type strain sequencing project: providing services to taxonomists for standard genome sequencing and annotation.</title>
        <authorList>
            <consortium name="The Broad Institute Genomics Platform"/>
            <consortium name="The Broad Institute Genome Sequencing Center for Infectious Disease"/>
            <person name="Wu L."/>
            <person name="Ma J."/>
        </authorList>
    </citation>
    <scope>NUCLEOTIDE SEQUENCE [LARGE SCALE GENOMIC DNA]</scope>
    <source>
        <strain evidence="3">KCTC 22209</strain>
    </source>
</reference>
<keyword evidence="1" id="KW-0732">Signal</keyword>
<dbReference type="Proteomes" id="UP001597509">
    <property type="component" value="Unassembled WGS sequence"/>
</dbReference>
<organism evidence="2 3">
    <name type="scientific">Sphingobacterium anhuiense</name>
    <dbReference type="NCBI Taxonomy" id="493780"/>
    <lineage>
        <taxon>Bacteria</taxon>
        <taxon>Pseudomonadati</taxon>
        <taxon>Bacteroidota</taxon>
        <taxon>Sphingobacteriia</taxon>
        <taxon>Sphingobacteriales</taxon>
        <taxon>Sphingobacteriaceae</taxon>
        <taxon>Sphingobacterium</taxon>
    </lineage>
</organism>
<proteinExistence type="predicted"/>
<gene>
    <name evidence="2" type="ORF">ACFS6I_15660</name>
</gene>
<accession>A0ABW5YZE1</accession>
<comment type="caution">
    <text evidence="2">The sequence shown here is derived from an EMBL/GenBank/DDBJ whole genome shotgun (WGS) entry which is preliminary data.</text>
</comment>
<feature type="chain" id="PRO_5047345176" description="YD repeat-containing protein" evidence="1">
    <location>
        <begin position="24"/>
        <end position="399"/>
    </location>
</feature>
<feature type="signal peptide" evidence="1">
    <location>
        <begin position="1"/>
        <end position="23"/>
    </location>
</feature>
<dbReference type="RefSeq" id="WP_380921986.1">
    <property type="nucleotide sequence ID" value="NZ_JBHUPE010000006.1"/>
</dbReference>
<evidence type="ECO:0000313" key="3">
    <source>
        <dbReference type="Proteomes" id="UP001597509"/>
    </source>
</evidence>
<name>A0ABW5YZE1_9SPHI</name>
<dbReference type="EMBL" id="JBHUPE010000006">
    <property type="protein sequence ID" value="MFD2905376.1"/>
    <property type="molecule type" value="Genomic_DNA"/>
</dbReference>
<keyword evidence="3" id="KW-1185">Reference proteome</keyword>
<evidence type="ECO:0000313" key="2">
    <source>
        <dbReference type="EMBL" id="MFD2905376.1"/>
    </source>
</evidence>
<protein>
    <recommendedName>
        <fullName evidence="4">YD repeat-containing protein</fullName>
    </recommendedName>
</protein>
<evidence type="ECO:0008006" key="4">
    <source>
        <dbReference type="Google" id="ProtNLM"/>
    </source>
</evidence>